<accession>A0ACA9RWR4</accession>
<comment type="caution">
    <text evidence="1">The sequence shown here is derived from an EMBL/GenBank/DDBJ whole genome shotgun (WGS) entry which is preliminary data.</text>
</comment>
<feature type="non-terminal residue" evidence="1">
    <location>
        <position position="41"/>
    </location>
</feature>
<feature type="non-terminal residue" evidence="1">
    <location>
        <position position="1"/>
    </location>
</feature>
<proteinExistence type="predicted"/>
<evidence type="ECO:0000313" key="1">
    <source>
        <dbReference type="EMBL" id="CAG8814665.1"/>
    </source>
</evidence>
<reference evidence="1" key="1">
    <citation type="submission" date="2021-06" db="EMBL/GenBank/DDBJ databases">
        <authorList>
            <person name="Kallberg Y."/>
            <person name="Tangrot J."/>
            <person name="Rosling A."/>
        </authorList>
    </citation>
    <scope>NUCLEOTIDE SEQUENCE</scope>
    <source>
        <strain evidence="1">MA461A</strain>
    </source>
</reference>
<sequence length="41" mass="4894">NMNIMIPEEVREYLMKLSDEYKEQKIGSLICETELEPETVF</sequence>
<evidence type="ECO:0000313" key="2">
    <source>
        <dbReference type="Proteomes" id="UP000789920"/>
    </source>
</evidence>
<protein>
    <submittedName>
        <fullName evidence="1">1640_t:CDS:1</fullName>
    </submittedName>
</protein>
<dbReference type="EMBL" id="CAJVQC010076389">
    <property type="protein sequence ID" value="CAG8814665.1"/>
    <property type="molecule type" value="Genomic_DNA"/>
</dbReference>
<keyword evidence="2" id="KW-1185">Reference proteome</keyword>
<dbReference type="Proteomes" id="UP000789920">
    <property type="component" value="Unassembled WGS sequence"/>
</dbReference>
<name>A0ACA9RWR4_9GLOM</name>
<gene>
    <name evidence="1" type="ORF">RPERSI_LOCUS24043</name>
</gene>
<organism evidence="1 2">
    <name type="scientific">Racocetra persica</name>
    <dbReference type="NCBI Taxonomy" id="160502"/>
    <lineage>
        <taxon>Eukaryota</taxon>
        <taxon>Fungi</taxon>
        <taxon>Fungi incertae sedis</taxon>
        <taxon>Mucoromycota</taxon>
        <taxon>Glomeromycotina</taxon>
        <taxon>Glomeromycetes</taxon>
        <taxon>Diversisporales</taxon>
        <taxon>Gigasporaceae</taxon>
        <taxon>Racocetra</taxon>
    </lineage>
</organism>